<proteinExistence type="predicted"/>
<dbReference type="GO" id="GO:0005524">
    <property type="term" value="F:ATP binding"/>
    <property type="evidence" value="ECO:0007669"/>
    <property type="project" value="UniProtKB-UniRule"/>
</dbReference>
<dbReference type="AlphaFoldDB" id="A0A183US34"/>
<feature type="compositionally biased region" description="Basic and acidic residues" evidence="2">
    <location>
        <begin position="1"/>
        <end position="27"/>
    </location>
</feature>
<evidence type="ECO:0000256" key="2">
    <source>
        <dbReference type="SAM" id="MobiDB-lite"/>
    </source>
</evidence>
<evidence type="ECO:0000313" key="6">
    <source>
        <dbReference type="WBParaSite" id="TCNE_0001130401-mRNA-1"/>
    </source>
</evidence>
<dbReference type="InterPro" id="IPR050235">
    <property type="entry name" value="CK1_Ser-Thr_kinase"/>
</dbReference>
<feature type="binding site" evidence="1">
    <location>
        <position position="84"/>
    </location>
    <ligand>
        <name>ATP</name>
        <dbReference type="ChEBI" id="CHEBI:30616"/>
    </ligand>
</feature>
<protein>
    <submittedName>
        <fullName evidence="6">Protein kinase domain-containing protein</fullName>
    </submittedName>
</protein>
<dbReference type="EMBL" id="UYWY01020814">
    <property type="protein sequence ID" value="VDM42625.1"/>
    <property type="molecule type" value="Genomic_DNA"/>
</dbReference>
<dbReference type="PROSITE" id="PS50011">
    <property type="entry name" value="PROTEIN_KINASE_DOM"/>
    <property type="match status" value="1"/>
</dbReference>
<evidence type="ECO:0000256" key="1">
    <source>
        <dbReference type="PROSITE-ProRule" id="PRU10141"/>
    </source>
</evidence>
<organism evidence="5 6">
    <name type="scientific">Toxocara canis</name>
    <name type="common">Canine roundworm</name>
    <dbReference type="NCBI Taxonomy" id="6265"/>
    <lineage>
        <taxon>Eukaryota</taxon>
        <taxon>Metazoa</taxon>
        <taxon>Ecdysozoa</taxon>
        <taxon>Nematoda</taxon>
        <taxon>Chromadorea</taxon>
        <taxon>Rhabditida</taxon>
        <taxon>Spirurina</taxon>
        <taxon>Ascaridomorpha</taxon>
        <taxon>Ascaridoidea</taxon>
        <taxon>Toxocaridae</taxon>
        <taxon>Toxocara</taxon>
    </lineage>
</organism>
<gene>
    <name evidence="4" type="ORF">TCNE_LOCUS11304</name>
</gene>
<name>A0A183US34_TOXCA</name>
<dbReference type="Gene3D" id="1.10.510.10">
    <property type="entry name" value="Transferase(Phosphotransferase) domain 1"/>
    <property type="match status" value="1"/>
</dbReference>
<keyword evidence="1" id="KW-0067">ATP-binding</keyword>
<dbReference type="GO" id="GO:0004672">
    <property type="term" value="F:protein kinase activity"/>
    <property type="evidence" value="ECO:0007669"/>
    <property type="project" value="InterPro"/>
</dbReference>
<dbReference type="SUPFAM" id="SSF56112">
    <property type="entry name" value="Protein kinase-like (PK-like)"/>
    <property type="match status" value="1"/>
</dbReference>
<reference evidence="4 5" key="2">
    <citation type="submission" date="2018-11" db="EMBL/GenBank/DDBJ databases">
        <authorList>
            <consortium name="Pathogen Informatics"/>
        </authorList>
    </citation>
    <scope>NUCLEOTIDE SEQUENCE [LARGE SCALE GENOMIC DNA]</scope>
</reference>
<sequence length="319" mass="36804">MRLRLHEALQEGPEVRVLKEEESGEKRKPPRKMSSSSDRPKLAIGTEIRCKDGSYLVERLLGSGGFGDVYKVKRNGTAEFYALKTELNEFNGRKVDRLKACFYRLSLLSTAYHESMTVMTALASLRDPDKRKHFVQLIDKGKTRHFKLIVMQMVGPSIEDIRRRILCTDFTNRTAMYISQETLEGIRDLHTAGFIHRDIKPQNFAIGIGDKEKTIYVLDLGIAHRFVDKRTGGHKPARPKDDLEAWIYMSVELYSVSALPWRRVADKHKVLMEKDRFFLAPCAYTYKKAPEGYKSISKYIDNLTYEEEPNYSVIQVKLT</sequence>
<feature type="region of interest" description="Disordered" evidence="2">
    <location>
        <begin position="1"/>
        <end position="40"/>
    </location>
</feature>
<dbReference type="Pfam" id="PF00069">
    <property type="entry name" value="Pkinase"/>
    <property type="match status" value="1"/>
</dbReference>
<dbReference type="SMART" id="SM00220">
    <property type="entry name" value="S_TKc"/>
    <property type="match status" value="1"/>
</dbReference>
<dbReference type="Proteomes" id="UP000050794">
    <property type="component" value="Unassembled WGS sequence"/>
</dbReference>
<evidence type="ECO:0000313" key="5">
    <source>
        <dbReference type="Proteomes" id="UP000050794"/>
    </source>
</evidence>
<dbReference type="WBParaSite" id="TCNE_0001130401-mRNA-1">
    <property type="protein sequence ID" value="TCNE_0001130401-mRNA-1"/>
    <property type="gene ID" value="TCNE_0001130401"/>
</dbReference>
<accession>A0A183US34</accession>
<reference evidence="6" key="1">
    <citation type="submission" date="2016-06" db="UniProtKB">
        <authorList>
            <consortium name="WormBaseParasite"/>
        </authorList>
    </citation>
    <scope>IDENTIFICATION</scope>
</reference>
<evidence type="ECO:0000259" key="3">
    <source>
        <dbReference type="PROSITE" id="PS50011"/>
    </source>
</evidence>
<dbReference type="InterPro" id="IPR000719">
    <property type="entry name" value="Prot_kinase_dom"/>
</dbReference>
<keyword evidence="1" id="KW-0547">Nucleotide-binding</keyword>
<keyword evidence="5" id="KW-1185">Reference proteome</keyword>
<dbReference type="PROSITE" id="PS00107">
    <property type="entry name" value="PROTEIN_KINASE_ATP"/>
    <property type="match status" value="1"/>
</dbReference>
<evidence type="ECO:0000313" key="4">
    <source>
        <dbReference type="EMBL" id="VDM42625.1"/>
    </source>
</evidence>
<dbReference type="InterPro" id="IPR017441">
    <property type="entry name" value="Protein_kinase_ATP_BS"/>
</dbReference>
<dbReference type="InterPro" id="IPR011009">
    <property type="entry name" value="Kinase-like_dom_sf"/>
</dbReference>
<dbReference type="PANTHER" id="PTHR11909">
    <property type="entry name" value="CASEIN KINASE-RELATED"/>
    <property type="match status" value="1"/>
</dbReference>
<feature type="domain" description="Protein kinase" evidence="3">
    <location>
        <begin position="55"/>
        <end position="319"/>
    </location>
</feature>